<feature type="signal peptide" evidence="3">
    <location>
        <begin position="1"/>
        <end position="28"/>
    </location>
</feature>
<dbReference type="Proteomes" id="UP000770785">
    <property type="component" value="Unassembled WGS sequence"/>
</dbReference>
<accession>A0ABX0XGW8</accession>
<dbReference type="SMART" id="SM00606">
    <property type="entry name" value="CBD_IV"/>
    <property type="match status" value="1"/>
</dbReference>
<dbReference type="InterPro" id="IPR005084">
    <property type="entry name" value="CBM6"/>
</dbReference>
<dbReference type="NCBIfam" id="TIGR04183">
    <property type="entry name" value="Por_Secre_tail"/>
    <property type="match status" value="1"/>
</dbReference>
<dbReference type="Gene3D" id="2.60.120.260">
    <property type="entry name" value="Galactose-binding domain-like"/>
    <property type="match status" value="1"/>
</dbReference>
<gene>
    <name evidence="5" type="ORF">GGR27_003981</name>
</gene>
<dbReference type="InterPro" id="IPR026444">
    <property type="entry name" value="Secre_tail"/>
</dbReference>
<protein>
    <recommendedName>
        <fullName evidence="4">CBM6 domain-containing protein</fullName>
    </recommendedName>
</protein>
<feature type="domain" description="CBM6" evidence="4">
    <location>
        <begin position="61"/>
        <end position="201"/>
    </location>
</feature>
<evidence type="ECO:0000256" key="1">
    <source>
        <dbReference type="ARBA" id="ARBA00022729"/>
    </source>
</evidence>
<evidence type="ECO:0000313" key="5">
    <source>
        <dbReference type="EMBL" id="NJC28456.1"/>
    </source>
</evidence>
<name>A0ABX0XGW8_9BACT</name>
<organism evidence="5 6">
    <name type="scientific">Neolewinella antarctica</name>
    <dbReference type="NCBI Taxonomy" id="442734"/>
    <lineage>
        <taxon>Bacteria</taxon>
        <taxon>Pseudomonadati</taxon>
        <taxon>Bacteroidota</taxon>
        <taxon>Saprospiria</taxon>
        <taxon>Saprospirales</taxon>
        <taxon>Lewinellaceae</taxon>
        <taxon>Neolewinella</taxon>
    </lineage>
</organism>
<evidence type="ECO:0000256" key="3">
    <source>
        <dbReference type="SAM" id="SignalP"/>
    </source>
</evidence>
<evidence type="ECO:0000313" key="6">
    <source>
        <dbReference type="Proteomes" id="UP000770785"/>
    </source>
</evidence>
<evidence type="ECO:0000259" key="4">
    <source>
        <dbReference type="PROSITE" id="PS51175"/>
    </source>
</evidence>
<dbReference type="InterPro" id="IPR006584">
    <property type="entry name" value="Cellulose-bd_IV"/>
</dbReference>
<dbReference type="RefSeq" id="WP_168040495.1">
    <property type="nucleotide sequence ID" value="NZ_JAATJH010000013.1"/>
</dbReference>
<feature type="region of interest" description="Disordered" evidence="2">
    <location>
        <begin position="57"/>
        <end position="89"/>
    </location>
</feature>
<proteinExistence type="predicted"/>
<keyword evidence="1 3" id="KW-0732">Signal</keyword>
<dbReference type="PROSITE" id="PS51175">
    <property type="entry name" value="CBM6"/>
    <property type="match status" value="1"/>
</dbReference>
<keyword evidence="6" id="KW-1185">Reference proteome</keyword>
<evidence type="ECO:0000256" key="2">
    <source>
        <dbReference type="SAM" id="MobiDB-lite"/>
    </source>
</evidence>
<dbReference type="EMBL" id="JAATJH010000013">
    <property type="protein sequence ID" value="NJC28456.1"/>
    <property type="molecule type" value="Genomic_DNA"/>
</dbReference>
<sequence length="281" mass="30239">MLNFTLANVRPFLFTGLFCLAGASVLTAQEQTPFLETGPHAIPGTIEFEDFDNGGQGISWNEINPADKAPNQGGSTYRGDADVDIEDRPEADGMPARRIVGYVGNGEWLEYTVDVAEAGEYSIEAVVGVGRAGAELGLSIPGEDSTRVLVENQYFFATEGFNDYKTVAFDDPATIMLKAGVQVLRVNIVNFGFNLDNITFTKVGGGSTSVFSAPKVAQLSISPNPSSNGRFLLDEVADWKVYSLVGQMVAAGQGREIDLSLLDRGTYVVRTATAMRKVIFQ</sequence>
<feature type="chain" id="PRO_5046717933" description="CBM6 domain-containing protein" evidence="3">
    <location>
        <begin position="29"/>
        <end position="281"/>
    </location>
</feature>
<dbReference type="CDD" id="cd04080">
    <property type="entry name" value="CBM6_cellulase-like"/>
    <property type="match status" value="1"/>
</dbReference>
<dbReference type="Pfam" id="PF03422">
    <property type="entry name" value="CBM_6"/>
    <property type="match status" value="1"/>
</dbReference>
<comment type="caution">
    <text evidence="5">The sequence shown here is derived from an EMBL/GenBank/DDBJ whole genome shotgun (WGS) entry which is preliminary data.</text>
</comment>
<dbReference type="SUPFAM" id="SSF49785">
    <property type="entry name" value="Galactose-binding domain-like"/>
    <property type="match status" value="1"/>
</dbReference>
<dbReference type="InterPro" id="IPR008979">
    <property type="entry name" value="Galactose-bd-like_sf"/>
</dbReference>
<reference evidence="5 6" key="1">
    <citation type="submission" date="2020-03" db="EMBL/GenBank/DDBJ databases">
        <title>Genomic Encyclopedia of Type Strains, Phase IV (KMG-IV): sequencing the most valuable type-strain genomes for metagenomic binning, comparative biology and taxonomic classification.</title>
        <authorList>
            <person name="Goeker M."/>
        </authorList>
    </citation>
    <scope>NUCLEOTIDE SEQUENCE [LARGE SCALE GENOMIC DNA]</scope>
    <source>
        <strain evidence="5 6">DSM 105096</strain>
    </source>
</reference>